<dbReference type="PANTHER" id="PTHR30151">
    <property type="entry name" value="ALKANE SULFONATE ABC TRANSPORTER-RELATED, MEMBRANE SUBUNIT"/>
    <property type="match status" value="1"/>
</dbReference>
<evidence type="ECO:0000256" key="4">
    <source>
        <dbReference type="ARBA" id="ARBA00022692"/>
    </source>
</evidence>
<feature type="transmembrane region" description="Helical" evidence="7">
    <location>
        <begin position="128"/>
        <end position="147"/>
    </location>
</feature>
<gene>
    <name evidence="9" type="ORF">EV665_12815</name>
</gene>
<proteinExistence type="inferred from homology"/>
<comment type="caution">
    <text evidence="9">The sequence shown here is derived from an EMBL/GenBank/DDBJ whole genome shotgun (WGS) entry which is preliminary data.</text>
</comment>
<dbReference type="GO" id="GO:0010438">
    <property type="term" value="P:cellular response to sulfur starvation"/>
    <property type="evidence" value="ECO:0007669"/>
    <property type="project" value="TreeGrafter"/>
</dbReference>
<accession>A0A4R2C6M8</accession>
<dbReference type="PROSITE" id="PS50928">
    <property type="entry name" value="ABC_TM1"/>
    <property type="match status" value="1"/>
</dbReference>
<dbReference type="InterPro" id="IPR000515">
    <property type="entry name" value="MetI-like"/>
</dbReference>
<dbReference type="Gene3D" id="1.10.3720.10">
    <property type="entry name" value="MetI-like"/>
    <property type="match status" value="1"/>
</dbReference>
<feature type="domain" description="ABC transmembrane type-1" evidence="8">
    <location>
        <begin position="62"/>
        <end position="242"/>
    </location>
</feature>
<evidence type="ECO:0000313" key="9">
    <source>
        <dbReference type="EMBL" id="TCN35405.1"/>
    </source>
</evidence>
<dbReference type="InterPro" id="IPR035906">
    <property type="entry name" value="MetI-like_sf"/>
</dbReference>
<keyword evidence="3" id="KW-1003">Cell membrane</keyword>
<comment type="similarity">
    <text evidence="7">Belongs to the binding-protein-dependent transport system permease family.</text>
</comment>
<evidence type="ECO:0000256" key="2">
    <source>
        <dbReference type="ARBA" id="ARBA00022448"/>
    </source>
</evidence>
<organism evidence="9 10">
    <name type="scientific">Shinella granuli</name>
    <dbReference type="NCBI Taxonomy" id="323621"/>
    <lineage>
        <taxon>Bacteria</taxon>
        <taxon>Pseudomonadati</taxon>
        <taxon>Pseudomonadota</taxon>
        <taxon>Alphaproteobacteria</taxon>
        <taxon>Hyphomicrobiales</taxon>
        <taxon>Rhizobiaceae</taxon>
        <taxon>Shinella</taxon>
    </lineage>
</organism>
<keyword evidence="4 7" id="KW-0812">Transmembrane</keyword>
<evidence type="ECO:0000313" key="10">
    <source>
        <dbReference type="Proteomes" id="UP000295351"/>
    </source>
</evidence>
<dbReference type="GO" id="GO:0005886">
    <property type="term" value="C:plasma membrane"/>
    <property type="evidence" value="ECO:0007669"/>
    <property type="project" value="UniProtKB-SubCell"/>
</dbReference>
<dbReference type="CDD" id="cd06261">
    <property type="entry name" value="TM_PBP2"/>
    <property type="match status" value="1"/>
</dbReference>
<feature type="transmembrane region" description="Helical" evidence="7">
    <location>
        <begin position="58"/>
        <end position="83"/>
    </location>
</feature>
<dbReference type="GO" id="GO:0055085">
    <property type="term" value="P:transmembrane transport"/>
    <property type="evidence" value="ECO:0007669"/>
    <property type="project" value="InterPro"/>
</dbReference>
<feature type="transmembrane region" description="Helical" evidence="7">
    <location>
        <begin position="223"/>
        <end position="242"/>
    </location>
</feature>
<evidence type="ECO:0000256" key="6">
    <source>
        <dbReference type="ARBA" id="ARBA00023136"/>
    </source>
</evidence>
<keyword evidence="5 7" id="KW-1133">Transmembrane helix</keyword>
<dbReference type="EMBL" id="SLVX01000028">
    <property type="protein sequence ID" value="TCN35405.1"/>
    <property type="molecule type" value="Genomic_DNA"/>
</dbReference>
<dbReference type="Pfam" id="PF00528">
    <property type="entry name" value="BPD_transp_1"/>
    <property type="match status" value="1"/>
</dbReference>
<reference evidence="9 10" key="1">
    <citation type="submission" date="2019-03" db="EMBL/GenBank/DDBJ databases">
        <title>Genomic Encyclopedia of Type Strains, Phase IV (KMG-IV): sequencing the most valuable type-strain genomes for metagenomic binning, comparative biology and taxonomic classification.</title>
        <authorList>
            <person name="Goeker M."/>
        </authorList>
    </citation>
    <scope>NUCLEOTIDE SEQUENCE [LARGE SCALE GENOMIC DNA]</scope>
    <source>
        <strain evidence="9 10">DSM 18401</strain>
    </source>
</reference>
<sequence length="256" mass="27285">MMMKKTNPFAIYTTLFLLAVWYLTTRLGLINPVLLPPPGAVFRRFLTMLHSEYAGSTLFGHIVSSVRLVTISFLGAAAIGVPLGVAMEHSRIVRGMADPVVEFYRPLPPLAYLPLIIVWFGIGFLAKSVLIGVAALAPIIISTRAGVASVPNEMKHAALSMGARKVQVLLHVVLPAALPEIISGLRIGLGVAWSTLVAGEMVAATSGLGHMVLTASNYLETDAVVLGIIIIGIIAVAFELAIRAAQRKFVPWKGKA</sequence>
<name>A0A4R2C6M8_SHIGR</name>
<keyword evidence="2 7" id="KW-0813">Transport</keyword>
<keyword evidence="10" id="KW-1185">Reference proteome</keyword>
<evidence type="ECO:0000256" key="1">
    <source>
        <dbReference type="ARBA" id="ARBA00004651"/>
    </source>
</evidence>
<dbReference type="AlphaFoldDB" id="A0A4R2C6M8"/>
<evidence type="ECO:0000256" key="5">
    <source>
        <dbReference type="ARBA" id="ARBA00022989"/>
    </source>
</evidence>
<comment type="subcellular location">
    <subcellularLocation>
        <location evidence="1 7">Cell membrane</location>
        <topology evidence="1 7">Multi-pass membrane protein</topology>
    </subcellularLocation>
</comment>
<evidence type="ECO:0000256" key="7">
    <source>
        <dbReference type="RuleBase" id="RU363032"/>
    </source>
</evidence>
<dbReference type="SUPFAM" id="SSF161098">
    <property type="entry name" value="MetI-like"/>
    <property type="match status" value="1"/>
</dbReference>
<dbReference type="PANTHER" id="PTHR30151:SF25">
    <property type="entry name" value="TAURINE TRANSPORT SYSTEM PERMEASE PROTEIN TAUC"/>
    <property type="match status" value="1"/>
</dbReference>
<protein>
    <submittedName>
        <fullName evidence="9">Taurine transport system permease protein</fullName>
    </submittedName>
</protein>
<feature type="transmembrane region" description="Helical" evidence="7">
    <location>
        <begin position="168"/>
        <end position="193"/>
    </location>
</feature>
<feature type="transmembrane region" description="Helical" evidence="7">
    <location>
        <begin position="103"/>
        <end position="122"/>
    </location>
</feature>
<evidence type="ECO:0000256" key="3">
    <source>
        <dbReference type="ARBA" id="ARBA00022475"/>
    </source>
</evidence>
<dbReference type="RefSeq" id="WP_133036570.1">
    <property type="nucleotide sequence ID" value="NZ_BAABEI010000001.1"/>
</dbReference>
<dbReference type="Proteomes" id="UP000295351">
    <property type="component" value="Unassembled WGS sequence"/>
</dbReference>
<evidence type="ECO:0000259" key="8">
    <source>
        <dbReference type="PROSITE" id="PS50928"/>
    </source>
</evidence>
<keyword evidence="6 7" id="KW-0472">Membrane</keyword>